<comment type="caution">
    <text evidence="1">The sequence shown here is derived from an EMBL/GenBank/DDBJ whole genome shotgun (WGS) entry which is preliminary data.</text>
</comment>
<evidence type="ECO:0000313" key="2">
    <source>
        <dbReference type="Proteomes" id="UP001283361"/>
    </source>
</evidence>
<reference evidence="1" key="1">
    <citation type="journal article" date="2023" name="G3 (Bethesda)">
        <title>A reference genome for the long-term kleptoplast-retaining sea slug Elysia crispata morphotype clarki.</title>
        <authorList>
            <person name="Eastman K.E."/>
            <person name="Pendleton A.L."/>
            <person name="Shaikh M.A."/>
            <person name="Suttiyut T."/>
            <person name="Ogas R."/>
            <person name="Tomko P."/>
            <person name="Gavelis G."/>
            <person name="Widhalm J.R."/>
            <person name="Wisecaver J.H."/>
        </authorList>
    </citation>
    <scope>NUCLEOTIDE SEQUENCE</scope>
    <source>
        <strain evidence="1">ECLA1</strain>
    </source>
</reference>
<gene>
    <name evidence="1" type="ORF">RRG08_042588</name>
</gene>
<evidence type="ECO:0000313" key="1">
    <source>
        <dbReference type="EMBL" id="KAK3702598.1"/>
    </source>
</evidence>
<organism evidence="1 2">
    <name type="scientific">Elysia crispata</name>
    <name type="common">lettuce slug</name>
    <dbReference type="NCBI Taxonomy" id="231223"/>
    <lineage>
        <taxon>Eukaryota</taxon>
        <taxon>Metazoa</taxon>
        <taxon>Spiralia</taxon>
        <taxon>Lophotrochozoa</taxon>
        <taxon>Mollusca</taxon>
        <taxon>Gastropoda</taxon>
        <taxon>Heterobranchia</taxon>
        <taxon>Euthyneura</taxon>
        <taxon>Panpulmonata</taxon>
        <taxon>Sacoglossa</taxon>
        <taxon>Placobranchoidea</taxon>
        <taxon>Plakobranchidae</taxon>
        <taxon>Elysia</taxon>
    </lineage>
</organism>
<keyword evidence="2" id="KW-1185">Reference proteome</keyword>
<dbReference type="EMBL" id="JAWDGP010007852">
    <property type="protein sequence ID" value="KAK3702598.1"/>
    <property type="molecule type" value="Genomic_DNA"/>
</dbReference>
<protein>
    <submittedName>
        <fullName evidence="1">Uncharacterized protein</fullName>
    </submittedName>
</protein>
<accession>A0AAE0XQC0</accession>
<proteinExistence type="predicted"/>
<sequence>MAHDRLKTITGKVLGLDHDGDGREIELKNRGVGSLQIHPPLSPDLRYPPFVLSSHNRLSVSVSVVSCVDTLAFIAGSRPGPPPSRSLLCDNRAAKLSAGDTGIVISGLCYHCPRSRWTVTVEQVCEKPEEEDCVVTGLFGDHPTRGFCRQTAPCVYMRSYGYTQDGHTPVIRSPVAPNHRMRKKSQPRVIRAVGDDTFPARSQVYVTLDDDR</sequence>
<dbReference type="Proteomes" id="UP001283361">
    <property type="component" value="Unassembled WGS sequence"/>
</dbReference>
<dbReference type="AlphaFoldDB" id="A0AAE0XQC0"/>
<name>A0AAE0XQC0_9GAST</name>